<evidence type="ECO:0000256" key="1">
    <source>
        <dbReference type="SAM" id="MobiDB-lite"/>
    </source>
</evidence>
<comment type="caution">
    <text evidence="2">The sequence shown here is derived from an EMBL/GenBank/DDBJ whole genome shotgun (WGS) entry which is preliminary data.</text>
</comment>
<dbReference type="OrthoDB" id="190375at2759"/>
<feature type="region of interest" description="Disordered" evidence="1">
    <location>
        <begin position="55"/>
        <end position="88"/>
    </location>
</feature>
<gene>
    <name evidence="2" type="ORF">THAOC_03228</name>
</gene>
<evidence type="ECO:0000313" key="2">
    <source>
        <dbReference type="EMBL" id="EJK75061.1"/>
    </source>
</evidence>
<evidence type="ECO:0000313" key="3">
    <source>
        <dbReference type="Proteomes" id="UP000266841"/>
    </source>
</evidence>
<dbReference type="Gene3D" id="1.20.5.190">
    <property type="match status" value="1"/>
</dbReference>
<dbReference type="EMBL" id="AGNL01003150">
    <property type="protein sequence ID" value="EJK75061.1"/>
    <property type="molecule type" value="Genomic_DNA"/>
</dbReference>
<dbReference type="OMA" id="DERTDIC"/>
<accession>K0TL74</accession>
<dbReference type="eggNOG" id="ENOG502QWE8">
    <property type="taxonomic scope" value="Eukaryota"/>
</dbReference>
<dbReference type="SMART" id="SM00015">
    <property type="entry name" value="IQ"/>
    <property type="match status" value="4"/>
</dbReference>
<dbReference type="InterPro" id="IPR000048">
    <property type="entry name" value="IQ_motif_EF-hand-BS"/>
</dbReference>
<dbReference type="PROSITE" id="PS50096">
    <property type="entry name" value="IQ"/>
    <property type="match status" value="3"/>
</dbReference>
<feature type="compositionally biased region" description="Polar residues" evidence="1">
    <location>
        <begin position="60"/>
        <end position="77"/>
    </location>
</feature>
<dbReference type="AlphaFoldDB" id="K0TL74"/>
<dbReference type="Pfam" id="PF00612">
    <property type="entry name" value="IQ"/>
    <property type="match status" value="3"/>
</dbReference>
<proteinExistence type="predicted"/>
<keyword evidence="3" id="KW-1185">Reference proteome</keyword>
<feature type="non-terminal residue" evidence="2">
    <location>
        <position position="449"/>
    </location>
</feature>
<protein>
    <submittedName>
        <fullName evidence="2">Uncharacterized protein</fullName>
    </submittedName>
</protein>
<dbReference type="Proteomes" id="UP000266841">
    <property type="component" value="Unassembled WGS sequence"/>
</dbReference>
<name>K0TL74_THAOC</name>
<sequence length="449" mass="52201">MFNDDEFSSSFVSEFLAYQRSIDKKQTEKDLKNFVALPGGQTHPFTSRLTALRAAGAPSAPSNPVRQSLTVSRQQHNNTKRPNRSEDPYAAVNKKISRVLKRGKLLTGKKDDARASGLERVCQIVQRESNSVIKLQAECRRVLATRYVNDLANRTRNAVVIQCAVRCYNARRRLLQLQCEKERSRLVRERIVRRFVAKCQRQKQIKLEHRSAITIQAVIRSHFAKSAANVKRRQLSWSVNQGRFQQLSIRLSWADRRRFCFARKIQSQMRRVLAQDRVCALAFLHAGAATNIQSAYRRFAARLQTDEMKFERMQSRAEDKVRLILAESRHWERRVEDLSTPARILAKGDLEERRAKLQNELDLKHEQILALEIYMKDQLKLKDDITPRGISGGWEENIESNIKDTRERITEAKLDLLFNIQKELKQVGGELESIYEQEHDANKTLQYFR</sequence>
<organism evidence="2 3">
    <name type="scientific">Thalassiosira oceanica</name>
    <name type="common">Marine diatom</name>
    <dbReference type="NCBI Taxonomy" id="159749"/>
    <lineage>
        <taxon>Eukaryota</taxon>
        <taxon>Sar</taxon>
        <taxon>Stramenopiles</taxon>
        <taxon>Ochrophyta</taxon>
        <taxon>Bacillariophyta</taxon>
        <taxon>Coscinodiscophyceae</taxon>
        <taxon>Thalassiosirophycidae</taxon>
        <taxon>Thalassiosirales</taxon>
        <taxon>Thalassiosiraceae</taxon>
        <taxon>Thalassiosira</taxon>
    </lineage>
</organism>
<reference evidence="2 3" key="1">
    <citation type="journal article" date="2012" name="Genome Biol.">
        <title>Genome and low-iron response of an oceanic diatom adapted to chronic iron limitation.</title>
        <authorList>
            <person name="Lommer M."/>
            <person name="Specht M."/>
            <person name="Roy A.S."/>
            <person name="Kraemer L."/>
            <person name="Andreson R."/>
            <person name="Gutowska M.A."/>
            <person name="Wolf J."/>
            <person name="Bergner S.V."/>
            <person name="Schilhabel M.B."/>
            <person name="Klostermeier U.C."/>
            <person name="Beiko R.G."/>
            <person name="Rosenstiel P."/>
            <person name="Hippler M."/>
            <person name="Laroche J."/>
        </authorList>
    </citation>
    <scope>NUCLEOTIDE SEQUENCE [LARGE SCALE GENOMIC DNA]</scope>
    <source>
        <strain evidence="2 3">CCMP1005</strain>
    </source>
</reference>